<gene>
    <name evidence="1" type="ORF">M422DRAFT_38272</name>
</gene>
<dbReference type="Proteomes" id="UP000054279">
    <property type="component" value="Unassembled WGS sequence"/>
</dbReference>
<evidence type="ECO:0000313" key="1">
    <source>
        <dbReference type="EMBL" id="KIJ26378.1"/>
    </source>
</evidence>
<feature type="non-terminal residue" evidence="1">
    <location>
        <position position="1"/>
    </location>
</feature>
<accession>A0A0C9TBA0</accession>
<evidence type="ECO:0000313" key="2">
    <source>
        <dbReference type="Proteomes" id="UP000054279"/>
    </source>
</evidence>
<dbReference type="EMBL" id="KN837372">
    <property type="protein sequence ID" value="KIJ26378.1"/>
    <property type="molecule type" value="Genomic_DNA"/>
</dbReference>
<sequence length="65" mass="7173">ARMPVMHPPVTLVVPRHSTAFQDQVNTPQTPRNRPTRVRLTSKLQVPCRLSLTMCHAVLASGVAC</sequence>
<organism evidence="1 2">
    <name type="scientific">Sphaerobolus stellatus (strain SS14)</name>
    <dbReference type="NCBI Taxonomy" id="990650"/>
    <lineage>
        <taxon>Eukaryota</taxon>
        <taxon>Fungi</taxon>
        <taxon>Dikarya</taxon>
        <taxon>Basidiomycota</taxon>
        <taxon>Agaricomycotina</taxon>
        <taxon>Agaricomycetes</taxon>
        <taxon>Phallomycetidae</taxon>
        <taxon>Geastrales</taxon>
        <taxon>Sphaerobolaceae</taxon>
        <taxon>Sphaerobolus</taxon>
    </lineage>
</organism>
<dbReference type="AlphaFoldDB" id="A0A0C9TBA0"/>
<dbReference type="HOGENOM" id="CLU_2856110_0_0_1"/>
<proteinExistence type="predicted"/>
<reference evidence="1 2" key="1">
    <citation type="submission" date="2014-06" db="EMBL/GenBank/DDBJ databases">
        <title>Evolutionary Origins and Diversification of the Mycorrhizal Mutualists.</title>
        <authorList>
            <consortium name="DOE Joint Genome Institute"/>
            <consortium name="Mycorrhizal Genomics Consortium"/>
            <person name="Kohler A."/>
            <person name="Kuo A."/>
            <person name="Nagy L.G."/>
            <person name="Floudas D."/>
            <person name="Copeland A."/>
            <person name="Barry K.W."/>
            <person name="Cichocki N."/>
            <person name="Veneault-Fourrey C."/>
            <person name="LaButti K."/>
            <person name="Lindquist E.A."/>
            <person name="Lipzen A."/>
            <person name="Lundell T."/>
            <person name="Morin E."/>
            <person name="Murat C."/>
            <person name="Riley R."/>
            <person name="Ohm R."/>
            <person name="Sun H."/>
            <person name="Tunlid A."/>
            <person name="Henrissat B."/>
            <person name="Grigoriev I.V."/>
            <person name="Hibbett D.S."/>
            <person name="Martin F."/>
        </authorList>
    </citation>
    <scope>NUCLEOTIDE SEQUENCE [LARGE SCALE GENOMIC DNA]</scope>
    <source>
        <strain evidence="1 2">SS14</strain>
    </source>
</reference>
<protein>
    <submittedName>
        <fullName evidence="1">Uncharacterized protein</fullName>
    </submittedName>
</protein>
<name>A0A0C9TBA0_SPHS4</name>
<keyword evidence="2" id="KW-1185">Reference proteome</keyword>